<dbReference type="GO" id="GO:0009086">
    <property type="term" value="P:methionine biosynthetic process"/>
    <property type="evidence" value="ECO:0007669"/>
    <property type="project" value="InterPro"/>
</dbReference>
<protein>
    <recommendedName>
        <fullName evidence="4">Cobalamin-independent methionine synthase MetE C-terminal/archaeal domain-containing protein</fullName>
    </recommendedName>
</protein>
<feature type="non-terminal residue" evidence="5">
    <location>
        <position position="1"/>
    </location>
</feature>
<dbReference type="AlphaFoldDB" id="A0A383BG24"/>
<name>A0A383BG24_9ZZZZ</name>
<dbReference type="EMBL" id="UINC01200067">
    <property type="protein sequence ID" value="SVE18781.1"/>
    <property type="molecule type" value="Genomic_DNA"/>
</dbReference>
<evidence type="ECO:0000259" key="4">
    <source>
        <dbReference type="Pfam" id="PF01717"/>
    </source>
</evidence>
<reference evidence="5" key="1">
    <citation type="submission" date="2018-05" db="EMBL/GenBank/DDBJ databases">
        <authorList>
            <person name="Lanie J.A."/>
            <person name="Ng W.-L."/>
            <person name="Kazmierczak K.M."/>
            <person name="Andrzejewski T.M."/>
            <person name="Davidsen T.M."/>
            <person name="Wayne K.J."/>
            <person name="Tettelin H."/>
            <person name="Glass J.I."/>
            <person name="Rusch D."/>
            <person name="Podicherti R."/>
            <person name="Tsui H.-C.T."/>
            <person name="Winkler M.E."/>
        </authorList>
    </citation>
    <scope>NUCLEOTIDE SEQUENCE</scope>
</reference>
<dbReference type="PANTHER" id="PTHR30519">
    <property type="entry name" value="5-METHYLTETRAHYDROPTEROYLTRIGLUTAMATE--HOMOCYSTEINE METHYLTRANSFERASE"/>
    <property type="match status" value="1"/>
</dbReference>
<sequence length="202" mass="22745">TQAFRIDPGCVYKNKGEVAWALVPFYNSEIKEAVEAGAKHVQFDEPAFWTMPGGYEEWVDLYNACFDGVENATIEVHLCFGNYRGRPATADRRYAPLAPYYDRLKADVINMEFANRGMNESDLWTEYGGNRILTAGVIDVKGRSLEPPEVVAKRIRKLLAHVTPDKLWLAPDCGFSQTARWLAVEKLKSLVQAAAIVREELS</sequence>
<dbReference type="Gene3D" id="3.20.20.210">
    <property type="match status" value="1"/>
</dbReference>
<organism evidence="5">
    <name type="scientific">marine metagenome</name>
    <dbReference type="NCBI Taxonomy" id="408172"/>
    <lineage>
        <taxon>unclassified sequences</taxon>
        <taxon>metagenomes</taxon>
        <taxon>ecological metagenomes</taxon>
    </lineage>
</organism>
<evidence type="ECO:0000256" key="2">
    <source>
        <dbReference type="ARBA" id="ARBA00022723"/>
    </source>
</evidence>
<evidence type="ECO:0000256" key="3">
    <source>
        <dbReference type="ARBA" id="ARBA00022833"/>
    </source>
</evidence>
<proteinExistence type="predicted"/>
<gene>
    <name evidence="5" type="ORF">METZ01_LOCUS471635</name>
</gene>
<comment type="cofactor">
    <cofactor evidence="1">
        <name>Zn(2+)</name>
        <dbReference type="ChEBI" id="CHEBI:29105"/>
    </cofactor>
</comment>
<dbReference type="InterPro" id="IPR002629">
    <property type="entry name" value="Met_Synth_C/arc"/>
</dbReference>
<keyword evidence="2" id="KW-0479">Metal-binding</keyword>
<dbReference type="GO" id="GO:0008270">
    <property type="term" value="F:zinc ion binding"/>
    <property type="evidence" value="ECO:0007669"/>
    <property type="project" value="InterPro"/>
</dbReference>
<accession>A0A383BG24</accession>
<dbReference type="Pfam" id="PF01717">
    <property type="entry name" value="Meth_synt_2"/>
    <property type="match status" value="1"/>
</dbReference>
<evidence type="ECO:0000313" key="5">
    <source>
        <dbReference type="EMBL" id="SVE18781.1"/>
    </source>
</evidence>
<dbReference type="GO" id="GO:0003871">
    <property type="term" value="F:5-methyltetrahydropteroyltriglutamate-homocysteine S-methyltransferase activity"/>
    <property type="evidence" value="ECO:0007669"/>
    <property type="project" value="InterPro"/>
</dbReference>
<feature type="domain" description="Cobalamin-independent methionine synthase MetE C-terminal/archaeal" evidence="4">
    <location>
        <begin position="23"/>
        <end position="195"/>
    </location>
</feature>
<keyword evidence="3" id="KW-0862">Zinc</keyword>
<evidence type="ECO:0000256" key="1">
    <source>
        <dbReference type="ARBA" id="ARBA00001947"/>
    </source>
</evidence>
<dbReference type="SUPFAM" id="SSF51726">
    <property type="entry name" value="UROD/MetE-like"/>
    <property type="match status" value="1"/>
</dbReference>
<dbReference type="InterPro" id="IPR038071">
    <property type="entry name" value="UROD/MetE-like_sf"/>
</dbReference>